<organism evidence="3">
    <name type="scientific">uncultured prokaryote</name>
    <dbReference type="NCBI Taxonomy" id="198431"/>
    <lineage>
        <taxon>unclassified sequences</taxon>
        <taxon>environmental samples</taxon>
    </lineage>
</organism>
<dbReference type="Gene3D" id="2.130.10.10">
    <property type="entry name" value="YVTN repeat-like/Quinoprotein amine dehydrogenase"/>
    <property type="match status" value="1"/>
</dbReference>
<feature type="transmembrane region" description="Helical" evidence="2">
    <location>
        <begin position="58"/>
        <end position="84"/>
    </location>
</feature>
<dbReference type="SUPFAM" id="SSF82171">
    <property type="entry name" value="DPP6 N-terminal domain-like"/>
    <property type="match status" value="1"/>
</dbReference>
<evidence type="ECO:0000256" key="2">
    <source>
        <dbReference type="SAM" id="Phobius"/>
    </source>
</evidence>
<dbReference type="InterPro" id="IPR011659">
    <property type="entry name" value="WD40"/>
</dbReference>
<dbReference type="InterPro" id="IPR011990">
    <property type="entry name" value="TPR-like_helical_dom_sf"/>
</dbReference>
<name>H5SCN5_9ZZZZ</name>
<reference evidence="3" key="1">
    <citation type="journal article" date="2005" name="Environ. Microbiol.">
        <title>Genetic and functional properties of uncultivated thermophilic crenarchaeotes from a subsurface gold mine as revealed by analysis of genome fragments.</title>
        <authorList>
            <person name="Nunoura T."/>
            <person name="Hirayama H."/>
            <person name="Takami H."/>
            <person name="Oida H."/>
            <person name="Nishi S."/>
            <person name="Shimamura S."/>
            <person name="Suzuki Y."/>
            <person name="Inagaki F."/>
            <person name="Takai K."/>
            <person name="Nealson K.H."/>
            <person name="Horikoshi K."/>
        </authorList>
    </citation>
    <scope>NUCLEOTIDE SEQUENCE</scope>
</reference>
<dbReference type="InterPro" id="IPR019734">
    <property type="entry name" value="TPR_rpt"/>
</dbReference>
<dbReference type="Gene3D" id="1.25.40.10">
    <property type="entry name" value="Tetratricopeptide repeat domain"/>
    <property type="match status" value="1"/>
</dbReference>
<evidence type="ECO:0000313" key="3">
    <source>
        <dbReference type="EMBL" id="BAL53921.1"/>
    </source>
</evidence>
<dbReference type="SUPFAM" id="SSF48452">
    <property type="entry name" value="TPR-like"/>
    <property type="match status" value="1"/>
</dbReference>
<sequence>MTPSRPLAPAVTGRYAMICDTCGARYADPALAFCPNCGGILMKDVPRRARGLWQRWDWLRLLSLAFIGTLLVLGAMATAVALGIHQGGVEREQRIRAIADQHFAKGEGYLARGDYEIALAEFEYVKGLYEREFGATYPGILEAIARARSYLQSGPSPTSQVQHDAAVAAFNRGKAAFEAGQCEEAIVALREAQTFDPSYETEPTRQMLYTCYRGEGLALLAGDQLERGVAYLEQAAAIQPLDPDTETQYRRAAAYLTAQRYWGKDWGQAVALLEELYAQAPDYRDVADRLVEAHITYGDLLAQQTEWCPAEAQYAAAVRLRYDEEVERKRINASRACQQATPTPLPGSVSTAVPLSTTTPIGGFHTGKLAYVAYDPALGDSSLYVVYADGLRRERVAISADQPAWNRAGTRLAFRMHGDRPGLYITNGDPGNLTQVVSGTISHPTWSPDGTRLAYAAPDDQGEWTIYIINADGSGPPRAVGKGRWPAWSPSQSLAYTGCDRSGRFCGIFSDSNPDDPAPAVRLTADINDIGLAWSPDGMYIAYMSNHSGNWEVYTVNIWGGVTLLTHDPANDGLPAWAPDGSALAFISDRDGAWGIYLMQPDGSQQRKLLDLGPVYPDWLNQRLAWAP</sequence>
<dbReference type="EMBL" id="AP011671">
    <property type="protein sequence ID" value="BAL53921.1"/>
    <property type="molecule type" value="Genomic_DNA"/>
</dbReference>
<dbReference type="Gene3D" id="2.120.10.30">
    <property type="entry name" value="TolB, C-terminal domain"/>
    <property type="match status" value="1"/>
</dbReference>
<proteinExistence type="inferred from homology"/>
<accession>H5SCN5</accession>
<dbReference type="SMART" id="SM00028">
    <property type="entry name" value="TPR"/>
    <property type="match status" value="3"/>
</dbReference>
<dbReference type="PANTHER" id="PTHR36842">
    <property type="entry name" value="PROTEIN TOLB HOMOLOG"/>
    <property type="match status" value="1"/>
</dbReference>
<dbReference type="PANTHER" id="PTHR36842:SF1">
    <property type="entry name" value="PROTEIN TOLB"/>
    <property type="match status" value="1"/>
</dbReference>
<protein>
    <submittedName>
        <fullName evidence="3">Uncharacterized protein</fullName>
    </submittedName>
</protein>
<dbReference type="SUPFAM" id="SSF144206">
    <property type="entry name" value="NOB1 zinc finger-like"/>
    <property type="match status" value="1"/>
</dbReference>
<evidence type="ECO:0000256" key="1">
    <source>
        <dbReference type="ARBA" id="ARBA00009820"/>
    </source>
</evidence>
<dbReference type="InterPro" id="IPR036283">
    <property type="entry name" value="NOB1_Zf-like_sf"/>
</dbReference>
<keyword evidence="2" id="KW-0472">Membrane</keyword>
<comment type="similarity">
    <text evidence="1">Belongs to the TolB family.</text>
</comment>
<keyword evidence="2" id="KW-1133">Transmembrane helix</keyword>
<dbReference type="InterPro" id="IPR011042">
    <property type="entry name" value="6-blade_b-propeller_TolB-like"/>
</dbReference>
<dbReference type="AlphaFoldDB" id="H5SCN5"/>
<keyword evidence="2" id="KW-0812">Transmembrane</keyword>
<dbReference type="InterPro" id="IPR015943">
    <property type="entry name" value="WD40/YVTN_repeat-like_dom_sf"/>
</dbReference>
<dbReference type="Pfam" id="PF07676">
    <property type="entry name" value="PD40"/>
    <property type="match status" value="3"/>
</dbReference>
<gene>
    <name evidence="3" type="ORF">HGMM_F11C09C29</name>
</gene>
<reference evidence="3" key="2">
    <citation type="journal article" date="2012" name="PLoS ONE">
        <title>A Deeply Branching Thermophilic Bacterium with an Ancient Acetyl-CoA Pathway Dominates a Subsurface Ecosystem.</title>
        <authorList>
            <person name="Takami H."/>
            <person name="Noguchi H."/>
            <person name="Takaki Y."/>
            <person name="Uchiyama I."/>
            <person name="Toyoda A."/>
            <person name="Nishi S."/>
            <person name="Chee G.-J."/>
            <person name="Arai W."/>
            <person name="Nunoura T."/>
            <person name="Itoh T."/>
            <person name="Hattori M."/>
            <person name="Takai K."/>
        </authorList>
    </citation>
    <scope>NUCLEOTIDE SEQUENCE</scope>
</reference>